<evidence type="ECO:0000256" key="6">
    <source>
        <dbReference type="ARBA" id="ARBA00023136"/>
    </source>
</evidence>
<keyword evidence="5 7" id="KW-1133">Transmembrane helix</keyword>
<keyword evidence="3" id="KW-1003">Cell membrane</keyword>
<evidence type="ECO:0000256" key="5">
    <source>
        <dbReference type="ARBA" id="ARBA00022989"/>
    </source>
</evidence>
<keyword evidence="2 7" id="KW-0813">Transport</keyword>
<name>A0ABQ6YX93_9ENTE</name>
<gene>
    <name evidence="9" type="ORF">BAU17_01040</name>
</gene>
<reference evidence="9 10" key="1">
    <citation type="submission" date="2016-06" db="EMBL/GenBank/DDBJ databases">
        <title>Four novel species of enterococci isolated from chicken manure.</title>
        <authorList>
            <person name="Van Tyne D."/>
        </authorList>
    </citation>
    <scope>NUCLEOTIDE SEQUENCE [LARGE SCALE GENOMIC DNA]</scope>
    <source>
        <strain evidence="9 10">CU12B</strain>
    </source>
</reference>
<feature type="domain" description="ABC transmembrane type-1" evidence="8">
    <location>
        <begin position="70"/>
        <end position="259"/>
    </location>
</feature>
<feature type="transmembrane region" description="Helical" evidence="7">
    <location>
        <begin position="105"/>
        <end position="128"/>
    </location>
</feature>
<dbReference type="CDD" id="cd06261">
    <property type="entry name" value="TM_PBP2"/>
    <property type="match status" value="1"/>
</dbReference>
<accession>A0ABQ6YX93</accession>
<evidence type="ECO:0000256" key="3">
    <source>
        <dbReference type="ARBA" id="ARBA00022475"/>
    </source>
</evidence>
<dbReference type="PROSITE" id="PS50928">
    <property type="entry name" value="ABC_TM1"/>
    <property type="match status" value="1"/>
</dbReference>
<comment type="subcellular location">
    <subcellularLocation>
        <location evidence="1 7">Cell membrane</location>
        <topology evidence="1 7">Multi-pass membrane protein</topology>
    </subcellularLocation>
</comment>
<evidence type="ECO:0000256" key="4">
    <source>
        <dbReference type="ARBA" id="ARBA00022692"/>
    </source>
</evidence>
<feature type="transmembrane region" description="Helical" evidence="7">
    <location>
        <begin position="180"/>
        <end position="205"/>
    </location>
</feature>
<evidence type="ECO:0000259" key="8">
    <source>
        <dbReference type="PROSITE" id="PS50928"/>
    </source>
</evidence>
<dbReference type="InterPro" id="IPR035906">
    <property type="entry name" value="MetI-like_sf"/>
</dbReference>
<dbReference type="PANTHER" id="PTHR43744">
    <property type="entry name" value="ABC TRANSPORTER PERMEASE PROTEIN MG189-RELATED-RELATED"/>
    <property type="match status" value="1"/>
</dbReference>
<dbReference type="InterPro" id="IPR000515">
    <property type="entry name" value="MetI-like"/>
</dbReference>
<dbReference type="Proteomes" id="UP000782705">
    <property type="component" value="Unassembled WGS sequence"/>
</dbReference>
<dbReference type="Gene3D" id="1.10.3720.10">
    <property type="entry name" value="MetI-like"/>
    <property type="match status" value="1"/>
</dbReference>
<comment type="caution">
    <text evidence="9">The sequence shown here is derived from an EMBL/GenBank/DDBJ whole genome shotgun (WGS) entry which is preliminary data.</text>
</comment>
<evidence type="ECO:0000313" key="9">
    <source>
        <dbReference type="EMBL" id="KAF1301985.1"/>
    </source>
</evidence>
<dbReference type="SUPFAM" id="SSF161098">
    <property type="entry name" value="MetI-like"/>
    <property type="match status" value="1"/>
</dbReference>
<protein>
    <submittedName>
        <fullName evidence="9">Sugar ABC transporter permease</fullName>
    </submittedName>
</protein>
<comment type="similarity">
    <text evidence="7">Belongs to the binding-protein-dependent transport system permease family.</text>
</comment>
<dbReference type="PANTHER" id="PTHR43744:SF12">
    <property type="entry name" value="ABC TRANSPORTER PERMEASE PROTEIN MG189-RELATED"/>
    <property type="match status" value="1"/>
</dbReference>
<keyword evidence="4 7" id="KW-0812">Transmembrane</keyword>
<feature type="transmembrane region" description="Helical" evidence="7">
    <location>
        <begin position="69"/>
        <end position="93"/>
    </location>
</feature>
<dbReference type="Pfam" id="PF00528">
    <property type="entry name" value="BPD_transp_1"/>
    <property type="match status" value="1"/>
</dbReference>
<evidence type="ECO:0000256" key="7">
    <source>
        <dbReference type="RuleBase" id="RU363032"/>
    </source>
</evidence>
<keyword evidence="6 7" id="KW-0472">Membrane</keyword>
<feature type="transmembrane region" description="Helical" evidence="7">
    <location>
        <begin position="140"/>
        <end position="159"/>
    </location>
</feature>
<feature type="transmembrane region" description="Helical" evidence="7">
    <location>
        <begin position="241"/>
        <end position="259"/>
    </location>
</feature>
<keyword evidence="10" id="KW-1185">Reference proteome</keyword>
<evidence type="ECO:0000256" key="1">
    <source>
        <dbReference type="ARBA" id="ARBA00004651"/>
    </source>
</evidence>
<feature type="transmembrane region" description="Helical" evidence="7">
    <location>
        <begin position="12"/>
        <end position="31"/>
    </location>
</feature>
<proteinExistence type="inferred from homology"/>
<dbReference type="RefSeq" id="WP_161902965.1">
    <property type="nucleotide sequence ID" value="NZ_MAEL01000054.1"/>
</dbReference>
<dbReference type="EMBL" id="MAEL01000054">
    <property type="protein sequence ID" value="KAF1301985.1"/>
    <property type="molecule type" value="Genomic_DNA"/>
</dbReference>
<evidence type="ECO:0000313" key="10">
    <source>
        <dbReference type="Proteomes" id="UP000782705"/>
    </source>
</evidence>
<organism evidence="9 10">
    <name type="scientific">Candidatus Enterococcus willemsii</name>
    <dbReference type="NCBI Taxonomy" id="1857215"/>
    <lineage>
        <taxon>Bacteria</taxon>
        <taxon>Bacillati</taxon>
        <taxon>Bacillota</taxon>
        <taxon>Bacilli</taxon>
        <taxon>Lactobacillales</taxon>
        <taxon>Enterococcaceae</taxon>
        <taxon>Enterococcus</taxon>
    </lineage>
</organism>
<sequence>MKKKLFSNVSTHLLLILGGIVMALPFIWMILTSGKTLVESTQIPPTIFPEKFQFNNYEQVLSLLPFMKFYINTFLMVIGRVAGSVLFSAMAAYACARLHFPGRDVFFGMVLVQMMIPASIFITPQYLLAQNLGILNTVPALILPGVVSAFGTFLLRQFFLGLPDELEEAAYMEGANVWTIFFKIMLPLARSGLIALGIFTALFAFKDLMWPLIVNTSIDKMPLASGLANLQGQYATNFPQLMAGSLLAIWPMVVVFIIFQKKFIEGIATTGGKL</sequence>
<evidence type="ECO:0000256" key="2">
    <source>
        <dbReference type="ARBA" id="ARBA00022448"/>
    </source>
</evidence>